<feature type="transmembrane region" description="Helical" evidence="7">
    <location>
        <begin position="51"/>
        <end position="71"/>
    </location>
</feature>
<comment type="subcellular location">
    <subcellularLocation>
        <location evidence="1">Cell membrane</location>
        <topology evidence="1">Multi-pass membrane protein</topology>
    </subcellularLocation>
</comment>
<proteinExistence type="predicted"/>
<evidence type="ECO:0000256" key="6">
    <source>
        <dbReference type="SAM" id="MobiDB-lite"/>
    </source>
</evidence>
<protein>
    <submittedName>
        <fullName evidence="8">Amino acid permease-associated region</fullName>
    </submittedName>
</protein>
<evidence type="ECO:0000256" key="2">
    <source>
        <dbReference type="ARBA" id="ARBA00022475"/>
    </source>
</evidence>
<feature type="transmembrane region" description="Helical" evidence="7">
    <location>
        <begin position="440"/>
        <end position="466"/>
    </location>
</feature>
<reference evidence="8" key="1">
    <citation type="submission" date="2019-06" db="EMBL/GenBank/DDBJ databases">
        <authorList>
            <person name="Le Quere A."/>
            <person name="Colella S."/>
        </authorList>
    </citation>
    <scope>NUCLEOTIDE SEQUENCE</scope>
    <source>
        <strain evidence="8">EmedicaeMD41</strain>
    </source>
</reference>
<evidence type="ECO:0000256" key="1">
    <source>
        <dbReference type="ARBA" id="ARBA00004651"/>
    </source>
</evidence>
<dbReference type="GO" id="GO:0022857">
    <property type="term" value="F:transmembrane transporter activity"/>
    <property type="evidence" value="ECO:0007669"/>
    <property type="project" value="InterPro"/>
</dbReference>
<dbReference type="Proteomes" id="UP000507954">
    <property type="component" value="Unassembled WGS sequence"/>
</dbReference>
<dbReference type="EMBL" id="CABFNB010000111">
    <property type="protein sequence ID" value="VTZ62694.1"/>
    <property type="molecule type" value="Genomic_DNA"/>
</dbReference>
<feature type="region of interest" description="Disordered" evidence="6">
    <location>
        <begin position="587"/>
        <end position="617"/>
    </location>
</feature>
<feature type="transmembrane region" description="Helical" evidence="7">
    <location>
        <begin position="240"/>
        <end position="263"/>
    </location>
</feature>
<accession>A0A508WYW1</accession>
<dbReference type="GO" id="GO:0005886">
    <property type="term" value="C:plasma membrane"/>
    <property type="evidence" value="ECO:0007669"/>
    <property type="project" value="UniProtKB-SubCell"/>
</dbReference>
<dbReference type="AlphaFoldDB" id="A0A508WYW1"/>
<keyword evidence="3 7" id="KW-0812">Transmembrane</keyword>
<dbReference type="PANTHER" id="PTHR42770:SF7">
    <property type="entry name" value="MEMBRANE PROTEIN"/>
    <property type="match status" value="1"/>
</dbReference>
<keyword evidence="2" id="KW-1003">Cell membrane</keyword>
<gene>
    <name evidence="8" type="ORF">EMEDMD4_440008</name>
</gene>
<feature type="transmembrane region" description="Helical" evidence="7">
    <location>
        <begin position="283"/>
        <end position="306"/>
    </location>
</feature>
<sequence>MTDMVDAGISAGTEGKLIRALDWKGAFWVAAGVPPLVLFSIGGIAGTTGKLAFAVWIISMIMGFLQSFTYAEIAGMFANKSGGASIYGATAWLRYSKFIAPLSVWCNWFAWSPVLSLGCVIAAGYILNALFPIPAADSQAVLDWIGAHAASVTVDSPRVAEYIAAHAGTAPADAVKALLGADGVAALTPAIRNWSLASFSIPFLATANINATFVIGGILMLIIFAIQHRGIAGTASVQKWLAMIVLIPLLIIGIYPIVSGHIVSSNVTGLVPPTAAYSGEDGAWSNGGWTLFLGGLYIAAWSTYGFETAVCYTRELKNPRTDTFKAIFYSGLVCCLFFFLVPFAFQGVLGHGGMLAPGIIDGTGVAEALGGLIGAGRIVTQLLVVLMILALFLAIMTAMAGSSRTLYQGSKDGWLPKYLDHVNENGAPTRAMWTDFAFNLFLLAIASDAGGYFFVLAVSNVGYIIFNFLNLNSGWIHRIDSGHIERPWRAPTWLIGLNTVLAFVNALFLGAGAKVWVIPMRSGSASPSPRSSCRSSPIGIIFKTGADSRPKPWMISASPDRISALGKRACCLIWPSAQASPSCCSRTGSSSCRPEPARTRKKARFGGPFHSGIRTRKRGRLRHCRLQSMSPARCRPCRRPISSR</sequence>
<dbReference type="InterPro" id="IPR050367">
    <property type="entry name" value="APC_superfamily"/>
</dbReference>
<evidence type="ECO:0000256" key="7">
    <source>
        <dbReference type="SAM" id="Phobius"/>
    </source>
</evidence>
<evidence type="ECO:0000256" key="3">
    <source>
        <dbReference type="ARBA" id="ARBA00022692"/>
    </source>
</evidence>
<dbReference type="InterPro" id="IPR002293">
    <property type="entry name" value="AA/rel_permease1"/>
</dbReference>
<feature type="transmembrane region" description="Helical" evidence="7">
    <location>
        <begin position="26"/>
        <end position="45"/>
    </location>
</feature>
<organism evidence="8">
    <name type="scientific">Sinorhizobium medicae</name>
    <dbReference type="NCBI Taxonomy" id="110321"/>
    <lineage>
        <taxon>Bacteria</taxon>
        <taxon>Pseudomonadati</taxon>
        <taxon>Pseudomonadota</taxon>
        <taxon>Alphaproteobacteria</taxon>
        <taxon>Hyphomicrobiales</taxon>
        <taxon>Rhizobiaceae</taxon>
        <taxon>Sinorhizobium/Ensifer group</taxon>
        <taxon>Sinorhizobium</taxon>
    </lineage>
</organism>
<feature type="transmembrane region" description="Helical" evidence="7">
    <location>
        <begin position="493"/>
        <end position="517"/>
    </location>
</feature>
<feature type="transmembrane region" description="Helical" evidence="7">
    <location>
        <begin position="104"/>
        <end position="127"/>
    </location>
</feature>
<feature type="transmembrane region" description="Helical" evidence="7">
    <location>
        <begin position="203"/>
        <end position="228"/>
    </location>
</feature>
<evidence type="ECO:0000256" key="5">
    <source>
        <dbReference type="ARBA" id="ARBA00023136"/>
    </source>
</evidence>
<evidence type="ECO:0000256" key="4">
    <source>
        <dbReference type="ARBA" id="ARBA00022989"/>
    </source>
</evidence>
<dbReference type="Pfam" id="PF13520">
    <property type="entry name" value="AA_permease_2"/>
    <property type="match status" value="1"/>
</dbReference>
<dbReference type="Gene3D" id="1.20.1740.10">
    <property type="entry name" value="Amino acid/polyamine transporter I"/>
    <property type="match status" value="1"/>
</dbReference>
<name>A0A508WYW1_9HYPH</name>
<dbReference type="PANTHER" id="PTHR42770">
    <property type="entry name" value="AMINO ACID TRANSPORTER-RELATED"/>
    <property type="match status" value="1"/>
</dbReference>
<feature type="transmembrane region" description="Helical" evidence="7">
    <location>
        <begin position="326"/>
        <end position="345"/>
    </location>
</feature>
<feature type="transmembrane region" description="Helical" evidence="7">
    <location>
        <begin position="378"/>
        <end position="401"/>
    </location>
</feature>
<keyword evidence="4 7" id="KW-1133">Transmembrane helix</keyword>
<keyword evidence="5 7" id="KW-0472">Membrane</keyword>
<evidence type="ECO:0000313" key="8">
    <source>
        <dbReference type="EMBL" id="VTZ62694.1"/>
    </source>
</evidence>